<gene>
    <name evidence="4" type="ORF">BYL167_LOCUS73025</name>
    <name evidence="5" type="ORF">GIL414_LOCUS84110</name>
</gene>
<comment type="caution">
    <text evidence="5">The sequence shown here is derived from an EMBL/GenBank/DDBJ whole genome shotgun (WGS) entry which is preliminary data.</text>
</comment>
<evidence type="ECO:0000313" key="4">
    <source>
        <dbReference type="EMBL" id="CAF5154320.1"/>
    </source>
</evidence>
<dbReference type="AlphaFoldDB" id="A0A8S3JQP3"/>
<feature type="domain" description="SH2" evidence="3">
    <location>
        <begin position="1"/>
        <end position="66"/>
    </location>
</feature>
<proteinExistence type="predicted"/>
<dbReference type="EMBL" id="CAJOBH010260139">
    <property type="protein sequence ID" value="CAF5154320.1"/>
    <property type="molecule type" value="Genomic_DNA"/>
</dbReference>
<accession>A0A8S3JQP3</accession>
<evidence type="ECO:0000256" key="2">
    <source>
        <dbReference type="PROSITE-ProRule" id="PRU00191"/>
    </source>
</evidence>
<dbReference type="CDD" id="cd00173">
    <property type="entry name" value="SH2"/>
    <property type="match status" value="1"/>
</dbReference>
<feature type="non-terminal residue" evidence="5">
    <location>
        <position position="1"/>
    </location>
</feature>
<sequence>AGNYSLSIRSDNDIIRHFLIESTDEQTHFKIGKRSFKTLSDLIEHYKTHPVFDADPNNKLYLTTPLIINNSNHQF</sequence>
<dbReference type="InterPro" id="IPR000980">
    <property type="entry name" value="SH2"/>
</dbReference>
<dbReference type="Pfam" id="PF00017">
    <property type="entry name" value="SH2"/>
    <property type="match status" value="1"/>
</dbReference>
<dbReference type="PROSITE" id="PS50001">
    <property type="entry name" value="SH2"/>
    <property type="match status" value="1"/>
</dbReference>
<dbReference type="Gene3D" id="3.30.505.10">
    <property type="entry name" value="SH2 domain"/>
    <property type="match status" value="1"/>
</dbReference>
<dbReference type="SUPFAM" id="SSF55550">
    <property type="entry name" value="SH2 domain"/>
    <property type="match status" value="1"/>
</dbReference>
<protein>
    <recommendedName>
        <fullName evidence="3">SH2 domain-containing protein</fullName>
    </recommendedName>
</protein>
<evidence type="ECO:0000313" key="6">
    <source>
        <dbReference type="Proteomes" id="UP000681720"/>
    </source>
</evidence>
<dbReference type="InterPro" id="IPR051184">
    <property type="entry name" value="Tyrosine-phos_adapter"/>
</dbReference>
<organism evidence="5 6">
    <name type="scientific">Rotaria magnacalcarata</name>
    <dbReference type="NCBI Taxonomy" id="392030"/>
    <lineage>
        <taxon>Eukaryota</taxon>
        <taxon>Metazoa</taxon>
        <taxon>Spiralia</taxon>
        <taxon>Gnathifera</taxon>
        <taxon>Rotifera</taxon>
        <taxon>Eurotatoria</taxon>
        <taxon>Bdelloidea</taxon>
        <taxon>Philodinida</taxon>
        <taxon>Philodinidae</taxon>
        <taxon>Rotaria</taxon>
    </lineage>
</organism>
<keyword evidence="1 2" id="KW-0727">SH2 domain</keyword>
<dbReference type="GO" id="GO:0035591">
    <property type="term" value="F:signaling adaptor activity"/>
    <property type="evidence" value="ECO:0007669"/>
    <property type="project" value="TreeGrafter"/>
</dbReference>
<dbReference type="PANTHER" id="PTHR19969:SF5">
    <property type="entry name" value="CRK-LIKE PROTEIN"/>
    <property type="match status" value="1"/>
</dbReference>
<dbReference type="Proteomes" id="UP000681967">
    <property type="component" value="Unassembled WGS sequence"/>
</dbReference>
<dbReference type="PANTHER" id="PTHR19969">
    <property type="entry name" value="SH2-SH3 ADAPTOR PROTEIN-RELATED"/>
    <property type="match status" value="1"/>
</dbReference>
<dbReference type="GO" id="GO:0016477">
    <property type="term" value="P:cell migration"/>
    <property type="evidence" value="ECO:0007669"/>
    <property type="project" value="TreeGrafter"/>
</dbReference>
<dbReference type="EMBL" id="CAJOBJ010365203">
    <property type="protein sequence ID" value="CAF5220618.1"/>
    <property type="molecule type" value="Genomic_DNA"/>
</dbReference>
<dbReference type="GO" id="GO:0030971">
    <property type="term" value="F:receptor tyrosine kinase binding"/>
    <property type="evidence" value="ECO:0007669"/>
    <property type="project" value="TreeGrafter"/>
</dbReference>
<reference evidence="5" key="1">
    <citation type="submission" date="2021-02" db="EMBL/GenBank/DDBJ databases">
        <authorList>
            <person name="Nowell W R."/>
        </authorList>
    </citation>
    <scope>NUCLEOTIDE SEQUENCE</scope>
</reference>
<dbReference type="Proteomes" id="UP000681720">
    <property type="component" value="Unassembled WGS sequence"/>
</dbReference>
<dbReference type="GO" id="GO:0007167">
    <property type="term" value="P:enzyme-linked receptor protein signaling pathway"/>
    <property type="evidence" value="ECO:0007669"/>
    <property type="project" value="TreeGrafter"/>
</dbReference>
<dbReference type="InterPro" id="IPR036860">
    <property type="entry name" value="SH2_dom_sf"/>
</dbReference>
<evidence type="ECO:0000313" key="5">
    <source>
        <dbReference type="EMBL" id="CAF5220618.1"/>
    </source>
</evidence>
<name>A0A8S3JQP3_9BILA</name>
<evidence type="ECO:0000256" key="1">
    <source>
        <dbReference type="ARBA" id="ARBA00022999"/>
    </source>
</evidence>
<evidence type="ECO:0000259" key="3">
    <source>
        <dbReference type="PROSITE" id="PS50001"/>
    </source>
</evidence>
<dbReference type="GO" id="GO:0005737">
    <property type="term" value="C:cytoplasm"/>
    <property type="evidence" value="ECO:0007669"/>
    <property type="project" value="TreeGrafter"/>
</dbReference>
<dbReference type="PRINTS" id="PR00401">
    <property type="entry name" value="SH2DOMAIN"/>
</dbReference>